<evidence type="ECO:0000256" key="1">
    <source>
        <dbReference type="SAM" id="Phobius"/>
    </source>
</evidence>
<keyword evidence="3" id="KW-1185">Reference proteome</keyword>
<evidence type="ECO:0000313" key="2">
    <source>
        <dbReference type="EMBL" id="AFU59208.1"/>
    </source>
</evidence>
<dbReference type="BioCyc" id="CNIT1237085:G1324-2278-MONOMER"/>
<dbReference type="InParanoid" id="K0IJC2"/>
<evidence type="ECO:0000313" key="3">
    <source>
        <dbReference type="Proteomes" id="UP000008037"/>
    </source>
</evidence>
<keyword evidence="1" id="KW-0472">Membrane</keyword>
<dbReference type="Proteomes" id="UP000008037">
    <property type="component" value="Chromosome"/>
</dbReference>
<gene>
    <name evidence="2" type="ordered locus">Ngar_c22800</name>
</gene>
<dbReference type="AlphaFoldDB" id="K0IJC2"/>
<dbReference type="EMBL" id="CP002408">
    <property type="protein sequence ID" value="AFU59208.1"/>
    <property type="molecule type" value="Genomic_DNA"/>
</dbReference>
<protein>
    <submittedName>
        <fullName evidence="2">Uncharacterized protein</fullName>
    </submittedName>
</protein>
<feature type="transmembrane region" description="Helical" evidence="1">
    <location>
        <begin position="91"/>
        <end position="110"/>
    </location>
</feature>
<feature type="transmembrane region" description="Helical" evidence="1">
    <location>
        <begin position="24"/>
        <end position="43"/>
    </location>
</feature>
<keyword evidence="1" id="KW-0812">Transmembrane</keyword>
<name>K0IJC2_NITGG</name>
<dbReference type="RefSeq" id="WP_015019743.1">
    <property type="nucleotide sequence ID" value="NC_018719.1"/>
</dbReference>
<accession>K0IJC2</accession>
<keyword evidence="1" id="KW-1133">Transmembrane helix</keyword>
<feature type="transmembrane region" description="Helical" evidence="1">
    <location>
        <begin position="49"/>
        <end position="70"/>
    </location>
</feature>
<feature type="transmembrane region" description="Helical" evidence="1">
    <location>
        <begin position="175"/>
        <end position="197"/>
    </location>
</feature>
<proteinExistence type="predicted"/>
<reference evidence="2 3" key="1">
    <citation type="journal article" date="2012" name="Environ. Microbiol.">
        <title>The genome of the ammonia-oxidizing Candidatus Nitrososphaera gargensis: insights into metabolic versatility and environmental adaptations.</title>
        <authorList>
            <person name="Spang A."/>
            <person name="Poehlein A."/>
            <person name="Offre P."/>
            <person name="Zumbragel S."/>
            <person name="Haider S."/>
            <person name="Rychlik N."/>
            <person name="Nowka B."/>
            <person name="Schmeisser C."/>
            <person name="Lebedeva E.V."/>
            <person name="Rattei T."/>
            <person name="Bohm C."/>
            <person name="Schmid M."/>
            <person name="Galushko A."/>
            <person name="Hatzenpichler R."/>
            <person name="Weinmaier T."/>
            <person name="Daniel R."/>
            <person name="Schleper C."/>
            <person name="Spieck E."/>
            <person name="Streit W."/>
            <person name="Wagner M."/>
        </authorList>
    </citation>
    <scope>NUCLEOTIDE SEQUENCE [LARGE SCALE GENOMIC DNA]</scope>
    <source>
        <strain evidence="3">Ga9.2</strain>
    </source>
</reference>
<dbReference type="GeneID" id="13796143"/>
<dbReference type="HOGENOM" id="CLU_1297522_0_0_2"/>
<sequence>MENSKPPLLEQNSSGTDRLGKNKIAVLALWFGVLIGVRFLLGFVLQHTWIGTLGAVAITFAIFYLTLRYTQLQKYRQLINSSLNYWYRKKFFYISGMASLVILGGILGFIEYGYANYADRLIAVDFNQQEIEESFGVLTASEQMQAKLIENLQKYSPIEIIAITLASADKSLDGYYSLVVSYMFAEDIEIMIFMMLFRTRREIFTAKAPATT</sequence>
<dbReference type="KEGG" id="nga:Ngar_c22800"/>
<organism evidence="2 3">
    <name type="scientific">Nitrososphaera gargensis (strain Ga9.2)</name>
    <dbReference type="NCBI Taxonomy" id="1237085"/>
    <lineage>
        <taxon>Archaea</taxon>
        <taxon>Nitrososphaerota</taxon>
        <taxon>Nitrososphaeria</taxon>
        <taxon>Nitrososphaerales</taxon>
        <taxon>Nitrososphaeraceae</taxon>
        <taxon>Nitrososphaera</taxon>
    </lineage>
</organism>